<organism evidence="2 3">
    <name type="scientific">Bifidobacterium crudilactis</name>
    <dbReference type="NCBI Taxonomy" id="327277"/>
    <lineage>
        <taxon>Bacteria</taxon>
        <taxon>Bacillati</taxon>
        <taxon>Actinomycetota</taxon>
        <taxon>Actinomycetes</taxon>
        <taxon>Bifidobacteriales</taxon>
        <taxon>Bifidobacteriaceae</taxon>
        <taxon>Bifidobacterium</taxon>
    </lineage>
</organism>
<evidence type="ECO:0000256" key="1">
    <source>
        <dbReference type="SAM" id="Phobius"/>
    </source>
</evidence>
<feature type="transmembrane region" description="Helical" evidence="1">
    <location>
        <begin position="143"/>
        <end position="165"/>
    </location>
</feature>
<gene>
    <name evidence="2" type="ORF">GXW98_00015</name>
</gene>
<name>A0A971IBF6_9BIFI</name>
<reference evidence="2" key="1">
    <citation type="journal article" date="2020" name="Biotechnol. Biofuels">
        <title>New insights from the biogas microbiome by comprehensive genome-resolved metagenomics of nearly 1600 species originating from multiple anaerobic digesters.</title>
        <authorList>
            <person name="Campanaro S."/>
            <person name="Treu L."/>
            <person name="Rodriguez-R L.M."/>
            <person name="Kovalovszki A."/>
            <person name="Ziels R.M."/>
            <person name="Maus I."/>
            <person name="Zhu X."/>
            <person name="Kougias P.G."/>
            <person name="Basile A."/>
            <person name="Luo G."/>
            <person name="Schluter A."/>
            <person name="Konstantinidis K.T."/>
            <person name="Angelidaki I."/>
        </authorList>
    </citation>
    <scope>NUCLEOTIDE SEQUENCE</scope>
    <source>
        <strain evidence="2">AS01afH2WH_6</strain>
    </source>
</reference>
<dbReference type="EMBL" id="JAAXZR010000001">
    <property type="protein sequence ID" value="NLT78666.1"/>
    <property type="molecule type" value="Genomic_DNA"/>
</dbReference>
<proteinExistence type="predicted"/>
<keyword evidence="1" id="KW-0472">Membrane</keyword>
<feature type="transmembrane region" description="Helical" evidence="1">
    <location>
        <begin position="100"/>
        <end position="122"/>
    </location>
</feature>
<evidence type="ECO:0000313" key="3">
    <source>
        <dbReference type="Proteomes" id="UP000767327"/>
    </source>
</evidence>
<comment type="caution">
    <text evidence="2">The sequence shown here is derived from an EMBL/GenBank/DDBJ whole genome shotgun (WGS) entry which is preliminary data.</text>
</comment>
<keyword evidence="1" id="KW-1133">Transmembrane helix</keyword>
<dbReference type="RefSeq" id="WP_273171870.1">
    <property type="nucleotide sequence ID" value="NZ_JAAXZR010000001.1"/>
</dbReference>
<dbReference type="AlphaFoldDB" id="A0A971IBF6"/>
<feature type="transmembrane region" description="Helical" evidence="1">
    <location>
        <begin position="171"/>
        <end position="190"/>
    </location>
</feature>
<evidence type="ECO:0000313" key="2">
    <source>
        <dbReference type="EMBL" id="NLT78666.1"/>
    </source>
</evidence>
<dbReference type="InterPro" id="IPR006938">
    <property type="entry name" value="DUF624"/>
</dbReference>
<keyword evidence="1" id="KW-0812">Transmembrane</keyword>
<accession>A0A971IBF6</accession>
<dbReference type="Pfam" id="PF04854">
    <property type="entry name" value="DUF624"/>
    <property type="match status" value="1"/>
</dbReference>
<sequence>MGMFSPDSAFMRGLSAMIDAIWINLLLIVTSLPLITVGAAMTAAHDAGRKSLEARGHVTSNFFDSFKRNFVQSTILWAPFAVTGLALVYAWVVLQFTPLLIVKIAFSVIWYIGWLWVWALQARFENTVSGTLKNAIVIGISRIGLTVVMAVIDALMAALVVASWFLMPEGLFLLVLFGYGTLIMLHTPLLERGMAAWL</sequence>
<dbReference type="Proteomes" id="UP000767327">
    <property type="component" value="Unassembled WGS sequence"/>
</dbReference>
<feature type="transmembrane region" description="Helical" evidence="1">
    <location>
        <begin position="20"/>
        <end position="41"/>
    </location>
</feature>
<protein>
    <submittedName>
        <fullName evidence="2">YesL family protein</fullName>
    </submittedName>
</protein>
<reference evidence="2" key="2">
    <citation type="submission" date="2020-01" db="EMBL/GenBank/DDBJ databases">
        <authorList>
            <person name="Campanaro S."/>
        </authorList>
    </citation>
    <scope>NUCLEOTIDE SEQUENCE</scope>
    <source>
        <strain evidence="2">AS01afH2WH_6</strain>
    </source>
</reference>
<feature type="transmembrane region" description="Helical" evidence="1">
    <location>
        <begin position="75"/>
        <end position="94"/>
    </location>
</feature>